<evidence type="ECO:0000313" key="2">
    <source>
        <dbReference type="EMBL" id="GAA3380470.1"/>
    </source>
</evidence>
<evidence type="ECO:0000313" key="1">
    <source>
        <dbReference type="EMBL" id="GAA3367231.1"/>
    </source>
</evidence>
<name>A0ABP6S4C2_9ACTN</name>
<comment type="caution">
    <text evidence="1">The sequence shown here is derived from an EMBL/GenBank/DDBJ whole genome shotgun (WGS) entry which is preliminary data.</text>
</comment>
<dbReference type="EMBL" id="BAAAYL010000001">
    <property type="protein sequence ID" value="GAA3380470.1"/>
    <property type="molecule type" value="Genomic_DNA"/>
</dbReference>
<reference evidence="1" key="1">
    <citation type="journal article" date="2014" name="Int. J. Syst. Evol. Microbiol.">
        <title>Complete genome of a new Firmicutes species belonging to the dominant human colonic microbiota ('Ruminococcus bicirculans') reveals two chromosomes and a selective capacity to utilize plant glucans.</title>
        <authorList>
            <consortium name="NISC Comparative Sequencing Program"/>
            <person name="Wegmann U."/>
            <person name="Louis P."/>
            <person name="Goesmann A."/>
            <person name="Henrissat B."/>
            <person name="Duncan S.H."/>
            <person name="Flint H.J."/>
        </authorList>
    </citation>
    <scope>NUCLEOTIDE SEQUENCE</scope>
    <source>
        <strain evidence="1">JCM 9651</strain>
    </source>
</reference>
<gene>
    <name evidence="1" type="ORF">GCM10020367_00620</name>
    <name evidence="2" type="ORF">GCM10020367_68220</name>
</gene>
<proteinExistence type="predicted"/>
<reference evidence="1" key="3">
    <citation type="submission" date="2023-12" db="EMBL/GenBank/DDBJ databases">
        <authorList>
            <person name="Sun Q."/>
            <person name="Inoue M."/>
        </authorList>
    </citation>
    <scope>NUCLEOTIDE SEQUENCE</scope>
    <source>
        <strain evidence="1">JCM 9651</strain>
    </source>
</reference>
<accession>A0ABP6S4C2</accession>
<organism evidence="1 3">
    <name type="scientific">Streptomyces sannanensis</name>
    <dbReference type="NCBI Taxonomy" id="285536"/>
    <lineage>
        <taxon>Bacteria</taxon>
        <taxon>Bacillati</taxon>
        <taxon>Actinomycetota</taxon>
        <taxon>Actinomycetes</taxon>
        <taxon>Kitasatosporales</taxon>
        <taxon>Streptomycetaceae</taxon>
        <taxon>Streptomyces</taxon>
    </lineage>
</organism>
<reference evidence="3" key="2">
    <citation type="journal article" date="2019" name="Int. J. Syst. Evol. Microbiol.">
        <title>The Global Catalogue of Microorganisms (GCM) 10K type strain sequencing project: providing services to taxonomists for standard genome sequencing and annotation.</title>
        <authorList>
            <consortium name="The Broad Institute Genomics Platform"/>
            <consortium name="The Broad Institute Genome Sequencing Center for Infectious Disease"/>
            <person name="Wu L."/>
            <person name="Ma J."/>
        </authorList>
    </citation>
    <scope>NUCLEOTIDE SEQUENCE [LARGE SCALE GENOMIC DNA]</scope>
    <source>
        <strain evidence="3">JCM 9651</strain>
    </source>
</reference>
<protein>
    <submittedName>
        <fullName evidence="1">Uncharacterized protein</fullName>
    </submittedName>
</protein>
<dbReference type="EMBL" id="BAAAYL010000001">
    <property type="protein sequence ID" value="GAA3367231.1"/>
    <property type="molecule type" value="Genomic_DNA"/>
</dbReference>
<sequence length="72" mass="7933">MTDAARTPIVVLGVTPGDRPFRLVQINGITVGAAHDLLDVIKMAHREGLQNIDLDDPAWVRWVGGGKYKWNP</sequence>
<dbReference type="RefSeq" id="WP_345033649.1">
    <property type="nucleotide sequence ID" value="NZ_BAAAYL010000001.1"/>
</dbReference>
<evidence type="ECO:0000313" key="3">
    <source>
        <dbReference type="Proteomes" id="UP001499990"/>
    </source>
</evidence>
<dbReference type="Proteomes" id="UP001499990">
    <property type="component" value="Unassembled WGS sequence"/>
</dbReference>
<keyword evidence="3" id="KW-1185">Reference proteome</keyword>